<dbReference type="PRINTS" id="PR00722">
    <property type="entry name" value="CHYMOTRYPSIN"/>
</dbReference>
<protein>
    <submittedName>
        <fullName evidence="8">Serine proteinase</fullName>
    </submittedName>
</protein>
<dbReference type="EMBL" id="GFAH01000401">
    <property type="protein sequence ID" value="JAV47988.1"/>
    <property type="molecule type" value="Transcribed_RNA"/>
</dbReference>
<evidence type="ECO:0000259" key="7">
    <source>
        <dbReference type="PROSITE" id="PS51888"/>
    </source>
</evidence>
<evidence type="ECO:0000256" key="1">
    <source>
        <dbReference type="ARBA" id="ARBA00004613"/>
    </source>
</evidence>
<organism evidence="8">
    <name type="scientific">Hadrurus spadix</name>
    <dbReference type="NCBI Taxonomy" id="141984"/>
    <lineage>
        <taxon>Eukaryota</taxon>
        <taxon>Metazoa</taxon>
        <taxon>Ecdysozoa</taxon>
        <taxon>Arthropoda</taxon>
        <taxon>Chelicerata</taxon>
        <taxon>Arachnida</taxon>
        <taxon>Scorpiones</taxon>
        <taxon>Iurida</taxon>
        <taxon>Iuroidea</taxon>
        <taxon>Hadrurus</taxon>
    </lineage>
</organism>
<accession>A0A1W7RA07</accession>
<dbReference type="InterPro" id="IPR018114">
    <property type="entry name" value="TRYPSIN_HIS"/>
</dbReference>
<dbReference type="PANTHER" id="PTHR24252">
    <property type="entry name" value="ACROSIN-RELATED"/>
    <property type="match status" value="1"/>
</dbReference>
<dbReference type="InterPro" id="IPR001254">
    <property type="entry name" value="Trypsin_dom"/>
</dbReference>
<dbReference type="InterPro" id="IPR043504">
    <property type="entry name" value="Peptidase_S1_PA_chymotrypsin"/>
</dbReference>
<feature type="chain" id="PRO_5012754982" evidence="5">
    <location>
        <begin position="27"/>
        <end position="373"/>
    </location>
</feature>
<dbReference type="SUPFAM" id="SSF50494">
    <property type="entry name" value="Trypsin-like serine proteases"/>
    <property type="match status" value="1"/>
</dbReference>
<evidence type="ECO:0000256" key="2">
    <source>
        <dbReference type="ARBA" id="ARBA00022525"/>
    </source>
</evidence>
<name>A0A1W7RA07_9SCOR</name>
<dbReference type="Gene3D" id="2.40.10.10">
    <property type="entry name" value="Trypsin-like serine proteases"/>
    <property type="match status" value="1"/>
</dbReference>
<dbReference type="InterPro" id="IPR001314">
    <property type="entry name" value="Peptidase_S1A"/>
</dbReference>
<dbReference type="AlphaFoldDB" id="A0A1W7RA07"/>
<keyword evidence="2" id="KW-0964">Secreted</keyword>
<proteinExistence type="predicted"/>
<dbReference type="CDD" id="cd00190">
    <property type="entry name" value="Tryp_SPc"/>
    <property type="match status" value="1"/>
</dbReference>
<dbReference type="GO" id="GO:0016485">
    <property type="term" value="P:protein processing"/>
    <property type="evidence" value="ECO:0007669"/>
    <property type="project" value="UniProtKB-ARBA"/>
</dbReference>
<keyword evidence="3 5" id="KW-0732">Signal</keyword>
<feature type="signal peptide" evidence="5">
    <location>
        <begin position="1"/>
        <end position="26"/>
    </location>
</feature>
<evidence type="ECO:0000256" key="5">
    <source>
        <dbReference type="SAM" id="SignalP"/>
    </source>
</evidence>
<evidence type="ECO:0000259" key="6">
    <source>
        <dbReference type="PROSITE" id="PS50240"/>
    </source>
</evidence>
<dbReference type="Pfam" id="PF00089">
    <property type="entry name" value="Trypsin"/>
    <property type="match status" value="1"/>
</dbReference>
<sequence>MAVRSMCPFTTLSLLLLSFGSKQSVSQDGRPNTGLVFPEANTQYCRTRDGSAGSCVQISECKQDIDYQRGILPELCYWDNSRPIVCCLRNDRTETPVTVPDRDRVTSVTGCGKRTIPKDASRSPQIAGGRISLPSAWPWMISIHRSNFGIESFLCGGTMVNVRYILTAAHCFGRNGNDRRKIPTSRFVIRVGSNINEEGVAHRIKNIIVHEDYKVGQHYNDLAAIEVTELIKLSPMVQPICLPSSEMQGRQLVGRNVTVIGWGDQSFGGIRDRKLREVNISVIDRQQCDESYSVLSSLAIPRGITSQFLCAGDVKGGKDACQADSGGPLMMHSSDWTIVGIVSFGYGCAQKGYPGVYTQVASYLQWIKDNTRM</sequence>
<reference evidence="8" key="1">
    <citation type="submission" date="2016-11" db="EMBL/GenBank/DDBJ databases">
        <title>Venom-gland transcriptomics and venom proteomics of the black-back scorpion (Hadrurus spadix) reveal detectability challenges and an unexplored realm of animal toxin diversity.</title>
        <authorList>
            <person name="Rokyta D.R."/>
            <person name="Ward M.J."/>
        </authorList>
    </citation>
    <scope>NUCLEOTIDE SEQUENCE</scope>
    <source>
        <tissue evidence="8">Venom gland</tissue>
    </source>
</reference>
<dbReference type="GO" id="GO:0005576">
    <property type="term" value="C:extracellular region"/>
    <property type="evidence" value="ECO:0007669"/>
    <property type="project" value="UniProtKB-SubCell"/>
</dbReference>
<dbReference type="FunFam" id="2.40.10.10:FF:000047">
    <property type="entry name" value="Trypsin eta"/>
    <property type="match status" value="1"/>
</dbReference>
<comment type="subcellular location">
    <subcellularLocation>
        <location evidence="1">Secreted</location>
    </subcellularLocation>
</comment>
<dbReference type="PANTHER" id="PTHR24252:SF7">
    <property type="entry name" value="HYALIN"/>
    <property type="match status" value="1"/>
</dbReference>
<dbReference type="SMART" id="SM00680">
    <property type="entry name" value="CLIP"/>
    <property type="match status" value="1"/>
</dbReference>
<evidence type="ECO:0000256" key="4">
    <source>
        <dbReference type="ARBA" id="ARBA00023157"/>
    </source>
</evidence>
<dbReference type="PROSITE" id="PS51888">
    <property type="entry name" value="CLIP"/>
    <property type="match status" value="1"/>
</dbReference>
<evidence type="ECO:0000313" key="8">
    <source>
        <dbReference type="EMBL" id="JAV47988.1"/>
    </source>
</evidence>
<dbReference type="InterPro" id="IPR009003">
    <property type="entry name" value="Peptidase_S1_PA"/>
</dbReference>
<dbReference type="SMART" id="SM00020">
    <property type="entry name" value="Tryp_SPc"/>
    <property type="match status" value="1"/>
</dbReference>
<evidence type="ECO:0000256" key="3">
    <source>
        <dbReference type="ARBA" id="ARBA00022729"/>
    </source>
</evidence>
<dbReference type="PROSITE" id="PS00134">
    <property type="entry name" value="TRYPSIN_HIS"/>
    <property type="match status" value="1"/>
</dbReference>
<dbReference type="PROSITE" id="PS50240">
    <property type="entry name" value="TRYPSIN_DOM"/>
    <property type="match status" value="1"/>
</dbReference>
<dbReference type="GO" id="GO:0004252">
    <property type="term" value="F:serine-type endopeptidase activity"/>
    <property type="evidence" value="ECO:0007669"/>
    <property type="project" value="InterPro"/>
</dbReference>
<feature type="domain" description="Clip" evidence="7">
    <location>
        <begin position="44"/>
        <end position="87"/>
    </location>
</feature>
<dbReference type="InterPro" id="IPR022700">
    <property type="entry name" value="CLIP"/>
</dbReference>
<feature type="domain" description="Peptidase S1" evidence="6">
    <location>
        <begin position="126"/>
        <end position="372"/>
    </location>
</feature>
<keyword evidence="4" id="KW-1015">Disulfide bond</keyword>